<sequence>MKINARFVVKGGHVIFAEAEQINVVDAIADIKKVMEEFPIDKGLFREVKPDPNFTPTIVNY</sequence>
<comment type="caution">
    <text evidence="1">The sequence shown here is derived from an EMBL/GenBank/DDBJ whole genome shotgun (WGS) entry which is preliminary data.</text>
</comment>
<evidence type="ECO:0000313" key="1">
    <source>
        <dbReference type="EMBL" id="KKL59805.1"/>
    </source>
</evidence>
<reference evidence="1" key="1">
    <citation type="journal article" date="2015" name="Nature">
        <title>Complex archaea that bridge the gap between prokaryotes and eukaryotes.</title>
        <authorList>
            <person name="Spang A."/>
            <person name="Saw J.H."/>
            <person name="Jorgensen S.L."/>
            <person name="Zaremba-Niedzwiedzka K."/>
            <person name="Martijn J."/>
            <person name="Lind A.E."/>
            <person name="van Eijk R."/>
            <person name="Schleper C."/>
            <person name="Guy L."/>
            <person name="Ettema T.J."/>
        </authorList>
    </citation>
    <scope>NUCLEOTIDE SEQUENCE</scope>
</reference>
<proteinExistence type="predicted"/>
<name>A0A0F9FR51_9ZZZZ</name>
<dbReference type="AlphaFoldDB" id="A0A0F9FR51"/>
<dbReference type="EMBL" id="LAZR01029362">
    <property type="protein sequence ID" value="KKL59805.1"/>
    <property type="molecule type" value="Genomic_DNA"/>
</dbReference>
<accession>A0A0F9FR51</accession>
<gene>
    <name evidence="1" type="ORF">LCGC14_2211690</name>
</gene>
<protein>
    <submittedName>
        <fullName evidence="1">Uncharacterized protein</fullName>
    </submittedName>
</protein>
<organism evidence="1">
    <name type="scientific">marine sediment metagenome</name>
    <dbReference type="NCBI Taxonomy" id="412755"/>
    <lineage>
        <taxon>unclassified sequences</taxon>
        <taxon>metagenomes</taxon>
        <taxon>ecological metagenomes</taxon>
    </lineage>
</organism>